<reference evidence="2" key="1">
    <citation type="journal article" date="2023" name="Mol. Phylogenet. Evol.">
        <title>Genome-scale phylogeny and comparative genomics of the fungal order Sordariales.</title>
        <authorList>
            <person name="Hensen N."/>
            <person name="Bonometti L."/>
            <person name="Westerberg I."/>
            <person name="Brannstrom I.O."/>
            <person name="Guillou S."/>
            <person name="Cros-Aarteil S."/>
            <person name="Calhoun S."/>
            <person name="Haridas S."/>
            <person name="Kuo A."/>
            <person name="Mondo S."/>
            <person name="Pangilinan J."/>
            <person name="Riley R."/>
            <person name="LaButti K."/>
            <person name="Andreopoulos B."/>
            <person name="Lipzen A."/>
            <person name="Chen C."/>
            <person name="Yan M."/>
            <person name="Daum C."/>
            <person name="Ng V."/>
            <person name="Clum A."/>
            <person name="Steindorff A."/>
            <person name="Ohm R.A."/>
            <person name="Martin F."/>
            <person name="Silar P."/>
            <person name="Natvig D.O."/>
            <person name="Lalanne C."/>
            <person name="Gautier V."/>
            <person name="Ament-Velasquez S.L."/>
            <person name="Kruys A."/>
            <person name="Hutchinson M.I."/>
            <person name="Powell A.J."/>
            <person name="Barry K."/>
            <person name="Miller A.N."/>
            <person name="Grigoriev I.V."/>
            <person name="Debuchy R."/>
            <person name="Gladieux P."/>
            <person name="Hiltunen Thoren M."/>
            <person name="Johannesson H."/>
        </authorList>
    </citation>
    <scope>NUCLEOTIDE SEQUENCE</scope>
    <source>
        <strain evidence="2">PSN293</strain>
    </source>
</reference>
<reference evidence="2" key="2">
    <citation type="submission" date="2023-05" db="EMBL/GenBank/DDBJ databases">
        <authorList>
            <consortium name="Lawrence Berkeley National Laboratory"/>
            <person name="Steindorff A."/>
            <person name="Hensen N."/>
            <person name="Bonometti L."/>
            <person name="Westerberg I."/>
            <person name="Brannstrom I.O."/>
            <person name="Guillou S."/>
            <person name="Cros-Aarteil S."/>
            <person name="Calhoun S."/>
            <person name="Haridas S."/>
            <person name="Kuo A."/>
            <person name="Mondo S."/>
            <person name="Pangilinan J."/>
            <person name="Riley R."/>
            <person name="Labutti K."/>
            <person name="Andreopoulos B."/>
            <person name="Lipzen A."/>
            <person name="Chen C."/>
            <person name="Yanf M."/>
            <person name="Daum C."/>
            <person name="Ng V."/>
            <person name="Clum A."/>
            <person name="Ohm R."/>
            <person name="Martin F."/>
            <person name="Silar P."/>
            <person name="Natvig D."/>
            <person name="Lalanne C."/>
            <person name="Gautier V."/>
            <person name="Ament-Velasquez S.L."/>
            <person name="Kruys A."/>
            <person name="Hutchinson M.I."/>
            <person name="Powell A.J."/>
            <person name="Barry K."/>
            <person name="Miller A.N."/>
            <person name="Grigoriev I.V."/>
            <person name="Debuchy R."/>
            <person name="Gladieux P."/>
            <person name="Thoren M.H."/>
            <person name="Johannesson H."/>
        </authorList>
    </citation>
    <scope>NUCLEOTIDE SEQUENCE</scope>
    <source>
        <strain evidence="2">PSN293</strain>
    </source>
</reference>
<dbReference type="AlphaFoldDB" id="A0AAN7BAJ8"/>
<sequence length="187" mass="21587">MEPPTPTENRFFRRESQASQSPSSPNQQQPPRIQTESLATQTSQPPFHPLFPKKIQTLSLPLAPFVQLTSGLVHPAFPQTLLHFWLLTSDQLDALAAFYHQSPPCEWTAHYPCPIVYHADLSLEEKRRKIGKFIGLRGCETPVQTNVDENNNGFWGRAKTEDEIMEDARRARMNQEEDEIRRKMGWY</sequence>
<feature type="region of interest" description="Disordered" evidence="1">
    <location>
        <begin position="1"/>
        <end position="46"/>
    </location>
</feature>
<comment type="caution">
    <text evidence="2">The sequence shown here is derived from an EMBL/GenBank/DDBJ whole genome shotgun (WGS) entry which is preliminary data.</text>
</comment>
<accession>A0AAN7BAJ8</accession>
<feature type="compositionally biased region" description="Polar residues" evidence="1">
    <location>
        <begin position="32"/>
        <end position="45"/>
    </location>
</feature>
<name>A0AAN7BAJ8_9PEZI</name>
<evidence type="ECO:0000313" key="2">
    <source>
        <dbReference type="EMBL" id="KAK4218751.1"/>
    </source>
</evidence>
<evidence type="ECO:0000256" key="1">
    <source>
        <dbReference type="SAM" id="MobiDB-lite"/>
    </source>
</evidence>
<gene>
    <name evidence="2" type="ORF">QBC37DRAFT_332689</name>
</gene>
<keyword evidence="3" id="KW-1185">Reference proteome</keyword>
<dbReference type="EMBL" id="MU858051">
    <property type="protein sequence ID" value="KAK4218751.1"/>
    <property type="molecule type" value="Genomic_DNA"/>
</dbReference>
<evidence type="ECO:0000313" key="3">
    <source>
        <dbReference type="Proteomes" id="UP001301769"/>
    </source>
</evidence>
<organism evidence="2 3">
    <name type="scientific">Rhypophila decipiens</name>
    <dbReference type="NCBI Taxonomy" id="261697"/>
    <lineage>
        <taxon>Eukaryota</taxon>
        <taxon>Fungi</taxon>
        <taxon>Dikarya</taxon>
        <taxon>Ascomycota</taxon>
        <taxon>Pezizomycotina</taxon>
        <taxon>Sordariomycetes</taxon>
        <taxon>Sordariomycetidae</taxon>
        <taxon>Sordariales</taxon>
        <taxon>Naviculisporaceae</taxon>
        <taxon>Rhypophila</taxon>
    </lineage>
</organism>
<dbReference type="Proteomes" id="UP001301769">
    <property type="component" value="Unassembled WGS sequence"/>
</dbReference>
<proteinExistence type="predicted"/>
<protein>
    <submittedName>
        <fullName evidence="2">Uncharacterized protein</fullName>
    </submittedName>
</protein>
<feature type="compositionally biased region" description="Low complexity" evidence="1">
    <location>
        <begin position="17"/>
        <end position="31"/>
    </location>
</feature>